<dbReference type="RefSeq" id="XP_044312794.1">
    <property type="nucleotide sequence ID" value="XM_044456859.1"/>
</dbReference>
<keyword evidence="6" id="KW-1185">Reference proteome</keyword>
<name>A0ABM5J1T9_DRORH</name>
<protein>
    <recommendedName>
        <fullName evidence="4">Peptidase S1 domain-containing protein</fullName>
    </recommendedName>
</protein>
<evidence type="ECO:0000313" key="5">
    <source>
        <dbReference type="EnsemblMetazoa" id="XP_044312794.1"/>
    </source>
</evidence>
<feature type="chain" id="PRO_5046766389" description="Peptidase S1 domain-containing protein" evidence="3">
    <location>
        <begin position="23"/>
        <end position="396"/>
    </location>
</feature>
<proteinExistence type="inferred from homology"/>
<comment type="similarity">
    <text evidence="2">Belongs to the peptidase S1 family. CLIP subfamily.</text>
</comment>
<evidence type="ECO:0000259" key="4">
    <source>
        <dbReference type="PROSITE" id="PS50240"/>
    </source>
</evidence>
<dbReference type="Pfam" id="PF00089">
    <property type="entry name" value="Trypsin"/>
    <property type="match status" value="1"/>
</dbReference>
<evidence type="ECO:0000313" key="6">
    <source>
        <dbReference type="Proteomes" id="UP001652680"/>
    </source>
</evidence>
<feature type="signal peptide" evidence="3">
    <location>
        <begin position="1"/>
        <end position="22"/>
    </location>
</feature>
<evidence type="ECO:0000256" key="1">
    <source>
        <dbReference type="ARBA" id="ARBA00023157"/>
    </source>
</evidence>
<dbReference type="CDD" id="cd00190">
    <property type="entry name" value="Tryp_SPc"/>
    <property type="match status" value="1"/>
</dbReference>
<dbReference type="InterPro" id="IPR043504">
    <property type="entry name" value="Peptidase_S1_PA_chymotrypsin"/>
</dbReference>
<evidence type="ECO:0000256" key="3">
    <source>
        <dbReference type="SAM" id="SignalP"/>
    </source>
</evidence>
<feature type="domain" description="Peptidase S1" evidence="4">
    <location>
        <begin position="83"/>
        <end position="325"/>
    </location>
</feature>
<dbReference type="InterPro" id="IPR009003">
    <property type="entry name" value="Peptidase_S1_PA"/>
</dbReference>
<dbReference type="InterPro" id="IPR001314">
    <property type="entry name" value="Peptidase_S1A"/>
</dbReference>
<dbReference type="Proteomes" id="UP001652680">
    <property type="component" value="Unassembled WGS sequence"/>
</dbReference>
<reference evidence="6" key="1">
    <citation type="journal article" date="2021" name="Elife">
        <title>Highly contiguous assemblies of 101 drosophilid genomes.</title>
        <authorList>
            <person name="Kim B.Y."/>
            <person name="Wang J.R."/>
            <person name="Miller D.E."/>
            <person name="Barmina O."/>
            <person name="Delaney E."/>
            <person name="Thompson A."/>
            <person name="Comeault A.A."/>
            <person name="Peede D."/>
            <person name="D'Agostino E.R."/>
            <person name="Pelaez J."/>
            <person name="Aguilar J.M."/>
            <person name="Haji D."/>
            <person name="Matsunaga T."/>
            <person name="Armstrong E.E."/>
            <person name="Zych M."/>
            <person name="Ogawa Y."/>
            <person name="Stamenkovic-Radak M."/>
            <person name="Jelic M."/>
            <person name="Veselinovic M.S."/>
            <person name="Tanaskovic M."/>
            <person name="Eric P."/>
            <person name="Gao J.J."/>
            <person name="Katoh T.K."/>
            <person name="Toda M.J."/>
            <person name="Watabe H."/>
            <person name="Watada M."/>
            <person name="Davis J.S."/>
            <person name="Moyle L.C."/>
            <person name="Manoli G."/>
            <person name="Bertolini E."/>
            <person name="Kostal V."/>
            <person name="Hawley R.S."/>
            <person name="Takahashi A."/>
            <person name="Jones C.D."/>
            <person name="Price D.K."/>
            <person name="Whiteman N."/>
            <person name="Kopp A."/>
            <person name="Matute D.R."/>
            <person name="Petrov D.A."/>
        </authorList>
    </citation>
    <scope>NUCLEOTIDE SEQUENCE [LARGE SCALE GENOMIC DNA]</scope>
</reference>
<organism evidence="5 6">
    <name type="scientific">Drosophila rhopaloa</name>
    <name type="common">Fruit fly</name>
    <dbReference type="NCBI Taxonomy" id="1041015"/>
    <lineage>
        <taxon>Eukaryota</taxon>
        <taxon>Metazoa</taxon>
        <taxon>Ecdysozoa</taxon>
        <taxon>Arthropoda</taxon>
        <taxon>Hexapoda</taxon>
        <taxon>Insecta</taxon>
        <taxon>Pterygota</taxon>
        <taxon>Neoptera</taxon>
        <taxon>Endopterygota</taxon>
        <taxon>Diptera</taxon>
        <taxon>Brachycera</taxon>
        <taxon>Muscomorpha</taxon>
        <taxon>Ephydroidea</taxon>
        <taxon>Drosophilidae</taxon>
        <taxon>Drosophila</taxon>
        <taxon>Sophophora</taxon>
    </lineage>
</organism>
<dbReference type="PANTHER" id="PTHR24256">
    <property type="entry name" value="TRYPTASE-RELATED"/>
    <property type="match status" value="1"/>
</dbReference>
<dbReference type="EnsemblMetazoa" id="XM_044456859.1">
    <property type="protein sequence ID" value="XP_044312794.1"/>
    <property type="gene ID" value="LOC108049345"/>
</dbReference>
<keyword evidence="3" id="KW-0732">Signal</keyword>
<evidence type="ECO:0000256" key="2">
    <source>
        <dbReference type="ARBA" id="ARBA00024195"/>
    </source>
</evidence>
<dbReference type="Gene3D" id="2.40.10.10">
    <property type="entry name" value="Trypsin-like serine proteases"/>
    <property type="match status" value="1"/>
</dbReference>
<dbReference type="PRINTS" id="PR00722">
    <property type="entry name" value="CHYMOTRYPSIN"/>
</dbReference>
<dbReference type="SMART" id="SM00020">
    <property type="entry name" value="Tryp_SPc"/>
    <property type="match status" value="1"/>
</dbReference>
<keyword evidence="1" id="KW-1015">Disulfide bond</keyword>
<dbReference type="GeneID" id="108049345"/>
<sequence>MAGSSGIAGVLYLLLSFYLVQGRIFGGSQHNQMKRPISPRFKGWSPTEICCPQSMIESPIPSNDVSLTYSCGQVNKDGLANTLTNQKNLAKQGELPWVVALMDERNHYFGGGSLISADVVLTGAYITKNKTLDQIFVRAGEWSFKITTERYPHVQVGIRKIVRHPGFSVNYGANNVALLFLERPLRLAPHIQTICMPPSNRNFDLRRCIVSGWGKHNTRATRFMKVMKKIEVTVVKNPECQARMQLAHGDNFFLDESLMCAGGELGKDSCTGDGGFPLACPLKEDPERYEQAGIVNWGVGCGQKDIPAVYTSVAKLRGWIDQEIARNQMGYQPKYGGYRGNARDPRMRVAQEIGATHEVDFKCGNPTIISANWTAPRCVACPKGIRNASFASENGF</sequence>
<dbReference type="InterPro" id="IPR001254">
    <property type="entry name" value="Trypsin_dom"/>
</dbReference>
<reference evidence="5" key="2">
    <citation type="submission" date="2025-05" db="UniProtKB">
        <authorList>
            <consortium name="EnsemblMetazoa"/>
        </authorList>
    </citation>
    <scope>IDENTIFICATION</scope>
</reference>
<dbReference type="PROSITE" id="PS50240">
    <property type="entry name" value="TRYPSIN_DOM"/>
    <property type="match status" value="1"/>
</dbReference>
<accession>A0ABM5J1T9</accession>
<dbReference type="InterPro" id="IPR051487">
    <property type="entry name" value="Ser/Thr_Proteases_Immune/Dev"/>
</dbReference>
<dbReference type="SUPFAM" id="SSF50494">
    <property type="entry name" value="Trypsin-like serine proteases"/>
    <property type="match status" value="1"/>
</dbReference>